<reference evidence="3 4" key="1">
    <citation type="submission" date="2018-12" db="EMBL/GenBank/DDBJ databases">
        <authorList>
            <person name="Li K."/>
        </authorList>
    </citation>
    <scope>NUCLEOTIDE SEQUENCE [LARGE SCALE GENOMIC DNA]</scope>
    <source>
        <strain evidence="4">CR22</strain>
    </source>
</reference>
<accession>A0A3Q9BV51</accession>
<feature type="transmembrane region" description="Helical" evidence="1">
    <location>
        <begin position="513"/>
        <end position="532"/>
    </location>
</feature>
<feature type="transmembrane region" description="Helical" evidence="1">
    <location>
        <begin position="420"/>
        <end position="442"/>
    </location>
</feature>
<keyword evidence="4" id="KW-1185">Reference proteome</keyword>
<dbReference type="InterPro" id="IPR046176">
    <property type="entry name" value="DUF6185"/>
</dbReference>
<keyword evidence="1" id="KW-1133">Transmembrane helix</keyword>
<keyword evidence="2" id="KW-0732">Signal</keyword>
<gene>
    <name evidence="3" type="ORF">EJC51_16555</name>
</gene>
<dbReference type="AlphaFoldDB" id="A0A3Q9BV51"/>
<dbReference type="Pfam" id="PF19683">
    <property type="entry name" value="DUF6185"/>
    <property type="match status" value="1"/>
</dbReference>
<keyword evidence="1" id="KW-0812">Transmembrane</keyword>
<feature type="transmembrane region" description="Helical" evidence="1">
    <location>
        <begin position="481"/>
        <end position="501"/>
    </location>
</feature>
<keyword evidence="1" id="KW-0472">Membrane</keyword>
<feature type="transmembrane region" description="Helical" evidence="1">
    <location>
        <begin position="710"/>
        <end position="733"/>
    </location>
</feature>
<evidence type="ECO:0000256" key="2">
    <source>
        <dbReference type="SAM" id="SignalP"/>
    </source>
</evidence>
<dbReference type="Proteomes" id="UP000280197">
    <property type="component" value="Chromosome"/>
</dbReference>
<evidence type="ECO:0000313" key="4">
    <source>
        <dbReference type="Proteomes" id="UP000280197"/>
    </source>
</evidence>
<sequence>MRKFLLPVFVLGLIVLFVSTGAGTASAEEADRCESRALRDAEVTSSVRIKHDGEDYTRAEADMVVEVPKSWPLSDDLLLNGDAAAYRAAMRCLVHDTYDDYPYRDTEWRPWPPRVTVGAKTITVKYRAVSSVDSLTDRWFGPWRITPGKRLWTLSLERPPALARSWWREISVDLGNRGARDIWPMPTKGSANELTWTWAKSDMPMPALWVRMQPPAAKALTLRWEEGAPWYLVRSVTWVSWDLVLFPVALLLIRRLSRSPAPTLQTPAEVATRRNLLLWVWLMFVMSLLFELADDLPRMSTWWDSHRVAWNLALGAGFGIVPSLFGRPQVSARVAVAVAGVYPVVVAARPGWFGLPGDFWLDQMITDEVLRAQRTGGFWWLALACACVAFVWMVGGVSALRRIRAGADVQNAATPPRGTFPWWVLPVCAVGAVVLPALALWATHNSWSQTTWLSTRDDFWELWRFVYHYNELAWFPSYMPLWWFVTVCWWYGLTAALLAVLAARAAAPHDEPVAPEGTTLLVLALFSFQFVWPVPGWYVGLWLSPITVPVTLLTGFLLLAVGRRRAVLWQKPLPDKPDKLLRHAIRESDRSWLIESARTYRDLHSRLRRLEQGDPEGRRQQMEQDLDALHHWNPPGATVPFAGVRLPESVDVVELALAWGPRATWWQNACRAALLTALIAVPANAVSFWADNIRGSLWDSVTRDRLGIVGLLANAASLELWAAALGFVLGALWRVLPGRRGPAKALGLFLVYAVPVAAHWILTRATGQAFGTWALDLALTLLVLTVTGVVMDIDTFRQEGIYWPTKASLLLSIYQLRTASVQLAFLVAQVVALVGVWQQLKGNDPMILIQPGEGTGKSGGPDAMNP</sequence>
<feature type="transmembrane region" description="Helical" evidence="1">
    <location>
        <begin position="745"/>
        <end position="762"/>
    </location>
</feature>
<feature type="transmembrane region" description="Helical" evidence="1">
    <location>
        <begin position="308"/>
        <end position="325"/>
    </location>
</feature>
<dbReference type="EMBL" id="CP034463">
    <property type="protein sequence ID" value="AZP17581.1"/>
    <property type="molecule type" value="Genomic_DNA"/>
</dbReference>
<name>A0A3Q9BV51_9ACTN</name>
<feature type="transmembrane region" description="Helical" evidence="1">
    <location>
        <begin position="276"/>
        <end position="293"/>
    </location>
</feature>
<protein>
    <submittedName>
        <fullName evidence="3">Uncharacterized protein</fullName>
    </submittedName>
</protein>
<feature type="transmembrane region" description="Helical" evidence="1">
    <location>
        <begin position="538"/>
        <end position="561"/>
    </location>
</feature>
<feature type="signal peptide" evidence="2">
    <location>
        <begin position="1"/>
        <end position="27"/>
    </location>
</feature>
<feature type="transmembrane region" description="Helical" evidence="1">
    <location>
        <begin position="378"/>
        <end position="400"/>
    </location>
</feature>
<organism evidence="3 4">
    <name type="scientific">Streptomyces aquilus</name>
    <dbReference type="NCBI Taxonomy" id="2548456"/>
    <lineage>
        <taxon>Bacteria</taxon>
        <taxon>Bacillati</taxon>
        <taxon>Actinomycetota</taxon>
        <taxon>Actinomycetes</taxon>
        <taxon>Kitasatosporales</taxon>
        <taxon>Streptomycetaceae</taxon>
        <taxon>Streptomyces</taxon>
    </lineage>
</organism>
<proteinExistence type="predicted"/>
<dbReference type="RefSeq" id="WP_126271793.1">
    <property type="nucleotide sequence ID" value="NZ_CP034463.1"/>
</dbReference>
<dbReference type="KEGG" id="saqu:EJC51_16555"/>
<feature type="transmembrane region" description="Helical" evidence="1">
    <location>
        <begin position="332"/>
        <end position="352"/>
    </location>
</feature>
<evidence type="ECO:0000313" key="3">
    <source>
        <dbReference type="EMBL" id="AZP17581.1"/>
    </source>
</evidence>
<feature type="chain" id="PRO_5018591853" evidence="2">
    <location>
        <begin position="28"/>
        <end position="866"/>
    </location>
</feature>
<feature type="transmembrane region" description="Helical" evidence="1">
    <location>
        <begin position="814"/>
        <end position="837"/>
    </location>
</feature>
<feature type="transmembrane region" description="Helical" evidence="1">
    <location>
        <begin position="774"/>
        <end position="793"/>
    </location>
</feature>
<evidence type="ECO:0000256" key="1">
    <source>
        <dbReference type="SAM" id="Phobius"/>
    </source>
</evidence>